<feature type="domain" description="Peptidase C39-like" evidence="1">
    <location>
        <begin position="174"/>
        <end position="314"/>
    </location>
</feature>
<reference evidence="2 3" key="1">
    <citation type="journal article" date="2015" name="Nature">
        <title>rRNA introns, odd ribosomes, and small enigmatic genomes across a large radiation of phyla.</title>
        <authorList>
            <person name="Brown C.T."/>
            <person name="Hug L.A."/>
            <person name="Thomas B.C."/>
            <person name="Sharon I."/>
            <person name="Castelle C.J."/>
            <person name="Singh A."/>
            <person name="Wilkins M.J."/>
            <person name="Williams K.H."/>
            <person name="Banfield J.F."/>
        </authorList>
    </citation>
    <scope>NUCLEOTIDE SEQUENCE [LARGE SCALE GENOMIC DNA]</scope>
</reference>
<proteinExistence type="predicted"/>
<dbReference type="InterPro" id="IPR039564">
    <property type="entry name" value="Peptidase_C39-like"/>
</dbReference>
<gene>
    <name evidence="2" type="ORF">UR63_C0019G0002</name>
</gene>
<accession>A0A0G0BCK1</accession>
<evidence type="ECO:0000313" key="3">
    <source>
        <dbReference type="Proteomes" id="UP000034127"/>
    </source>
</evidence>
<protein>
    <recommendedName>
        <fullName evidence="1">Peptidase C39-like domain-containing protein</fullName>
    </recommendedName>
</protein>
<dbReference type="Pfam" id="PF13529">
    <property type="entry name" value="Peptidase_C39_2"/>
    <property type="match status" value="1"/>
</dbReference>
<name>A0A0G0BCK1_9BACT</name>
<sequence length="343" mass="38090">MKKTIIIASSILLLILLVLFILSRMGRQGVNTGISTSLTPTTVPLSDSKNSTLTESDKSTYNQALSLTPYEDENFSFDYNPITNQIVVREKTLQGKDEFNKWVASKGLPELINNTQFVSFTNSSGESLSPTTEFNPVIDFLNIFINFGRGSDQSTNFSPEVPLQNQSQNTNPQGFTYYAQCDSEYAELPLPSGCNNCNAGCGPTTVAMIATSYLGQSYNPQTIIGKYQALGYELSCAGSSYADAKSLLESLGLKTTDYLVFNYEPADTITSDLKKFIDAGWTFFTLANFTDTGGGHYFWVTDIDNQGNVWAYDPFYGRFQAPPYNENDRYPFPKYRLAFGVKK</sequence>
<dbReference type="AlphaFoldDB" id="A0A0G0BCK1"/>
<comment type="caution">
    <text evidence="2">The sequence shown here is derived from an EMBL/GenBank/DDBJ whole genome shotgun (WGS) entry which is preliminary data.</text>
</comment>
<evidence type="ECO:0000313" key="2">
    <source>
        <dbReference type="EMBL" id="KKP67208.1"/>
    </source>
</evidence>
<dbReference type="Gene3D" id="3.90.70.10">
    <property type="entry name" value="Cysteine proteinases"/>
    <property type="match status" value="1"/>
</dbReference>
<evidence type="ECO:0000259" key="1">
    <source>
        <dbReference type="Pfam" id="PF13529"/>
    </source>
</evidence>
<dbReference type="Proteomes" id="UP000034127">
    <property type="component" value="Unassembled WGS sequence"/>
</dbReference>
<dbReference type="EMBL" id="LBPX01000019">
    <property type="protein sequence ID" value="KKP67208.1"/>
    <property type="molecule type" value="Genomic_DNA"/>
</dbReference>
<organism evidence="2 3">
    <name type="scientific">Candidatus Roizmanbacteria bacterium GW2011_GWC2_35_12</name>
    <dbReference type="NCBI Taxonomy" id="1618485"/>
    <lineage>
        <taxon>Bacteria</taxon>
        <taxon>Candidatus Roizmaniibacteriota</taxon>
    </lineage>
</organism>